<evidence type="ECO:0000313" key="4">
    <source>
        <dbReference type="Proteomes" id="UP001590951"/>
    </source>
</evidence>
<organism evidence="3 4">
    <name type="scientific">Lepraria finkii</name>
    <dbReference type="NCBI Taxonomy" id="1340010"/>
    <lineage>
        <taxon>Eukaryota</taxon>
        <taxon>Fungi</taxon>
        <taxon>Dikarya</taxon>
        <taxon>Ascomycota</taxon>
        <taxon>Pezizomycotina</taxon>
        <taxon>Lecanoromycetes</taxon>
        <taxon>OSLEUM clade</taxon>
        <taxon>Lecanoromycetidae</taxon>
        <taxon>Lecanorales</taxon>
        <taxon>Lecanorineae</taxon>
        <taxon>Stereocaulaceae</taxon>
        <taxon>Lepraria</taxon>
    </lineage>
</organism>
<evidence type="ECO:0000313" key="3">
    <source>
        <dbReference type="EMBL" id="KAL2049168.1"/>
    </source>
</evidence>
<protein>
    <recommendedName>
        <fullName evidence="2">DUF7580 domain-containing protein</fullName>
    </recommendedName>
</protein>
<dbReference type="Pfam" id="PF24476">
    <property type="entry name" value="DUF7580"/>
    <property type="match status" value="1"/>
</dbReference>
<dbReference type="InterPro" id="IPR056002">
    <property type="entry name" value="DUF7580"/>
</dbReference>
<feature type="signal peptide" evidence="1">
    <location>
        <begin position="1"/>
        <end position="20"/>
    </location>
</feature>
<evidence type="ECO:0000259" key="2">
    <source>
        <dbReference type="Pfam" id="PF24476"/>
    </source>
</evidence>
<reference evidence="3 4" key="1">
    <citation type="submission" date="2024-09" db="EMBL/GenBank/DDBJ databases">
        <title>Rethinking Asexuality: The Enigmatic Case of Functional Sexual Genes in Lepraria (Stereocaulaceae).</title>
        <authorList>
            <person name="Doellman M."/>
            <person name="Sun Y."/>
            <person name="Barcenas-Pena A."/>
            <person name="Lumbsch H.T."/>
            <person name="Grewe F."/>
        </authorList>
    </citation>
    <scope>NUCLEOTIDE SEQUENCE [LARGE SCALE GENOMIC DNA]</scope>
    <source>
        <strain evidence="3 4">Grewe 0041</strain>
    </source>
</reference>
<name>A0ABR4ATZ2_9LECA</name>
<dbReference type="Proteomes" id="UP001590951">
    <property type="component" value="Unassembled WGS sequence"/>
</dbReference>
<evidence type="ECO:0000256" key="1">
    <source>
        <dbReference type="SAM" id="SignalP"/>
    </source>
</evidence>
<feature type="chain" id="PRO_5047406041" description="DUF7580 domain-containing protein" evidence="1">
    <location>
        <begin position="21"/>
        <end position="591"/>
    </location>
</feature>
<feature type="domain" description="DUF7580" evidence="2">
    <location>
        <begin position="214"/>
        <end position="585"/>
    </location>
</feature>
<dbReference type="PANTHER" id="PTHR35186:SF4">
    <property type="entry name" value="PRION-INHIBITION AND PROPAGATION HELO DOMAIN-CONTAINING PROTEIN"/>
    <property type="match status" value="1"/>
</dbReference>
<dbReference type="EMBL" id="JBHFEH010000070">
    <property type="protein sequence ID" value="KAL2049168.1"/>
    <property type="molecule type" value="Genomic_DNA"/>
</dbReference>
<proteinExistence type="predicted"/>
<keyword evidence="4" id="KW-1185">Reference proteome</keyword>
<sequence>MSGIEAVGLVLAVAPLLMSGLEHSQKGAHSIKVFFRKPEELKKFCHALGDQTTLLRLSIKELFGDIDGLLLEQVQALQDDDDNLSILWTDKTLIAKVEDNLGSSSAYRSYVGNIERVKAALETLVRKDRSFHLLSPEKTTRDGLQSLLDGHRTNAWSPGEILERIRFSSRDGRRQKLLNEIKECNDYLGQFMARNQELKHTTKTWRKRLADPMHQIRECASVLHSILSRAWRCSCQTPHNAKLRLEKRDPDSALSEKIDFRILFSRSAHGSSHSSLWQWQETVIRIPPKSPQVRPKGRVNFALPSPQLGPQMPNLGTLAEVNDICEAISTAQAHMHCLGFILDEHQKLRGTYQALRAWDNSSPTSREVVSLEVLLTRKLQSAVPSTKDDAHRLTKKERLILAVNLASSLLQLHTTPWLNERWTKKDIVFLKRDTSAAIKTQSRPPRPFNATEPFVSHAFLSCFGPVQAQNPQSSILPAPIHGNLNLLALGIILLELYFGESIESRRQPEDLLNGCVNSSTHLNVARRWLLECHQQEMSNGYWMATNHCIHCFFDPMPKSTDLHDEDFRESVYQKIVLPLEMELKQWQSTGP</sequence>
<keyword evidence="1" id="KW-0732">Signal</keyword>
<accession>A0ABR4ATZ2</accession>
<dbReference type="PANTHER" id="PTHR35186">
    <property type="entry name" value="ANK_REP_REGION DOMAIN-CONTAINING PROTEIN"/>
    <property type="match status" value="1"/>
</dbReference>
<gene>
    <name evidence="3" type="ORF">ABVK25_010597</name>
</gene>
<comment type="caution">
    <text evidence="3">The sequence shown here is derived from an EMBL/GenBank/DDBJ whole genome shotgun (WGS) entry which is preliminary data.</text>
</comment>